<dbReference type="SUPFAM" id="SSF53271">
    <property type="entry name" value="PRTase-like"/>
    <property type="match status" value="1"/>
</dbReference>
<name>A0ABQ2UTF3_9PSEU</name>
<dbReference type="InterPro" id="IPR000836">
    <property type="entry name" value="PRTase_dom"/>
</dbReference>
<comment type="caution">
    <text evidence="2">The sequence shown here is derived from an EMBL/GenBank/DDBJ whole genome shotgun (WGS) entry which is preliminary data.</text>
</comment>
<gene>
    <name evidence="2" type="ORF">GCM10010178_48890</name>
</gene>
<evidence type="ECO:0000313" key="2">
    <source>
        <dbReference type="EMBL" id="GGU50354.1"/>
    </source>
</evidence>
<evidence type="ECO:0000259" key="1">
    <source>
        <dbReference type="Pfam" id="PF00156"/>
    </source>
</evidence>
<protein>
    <recommendedName>
        <fullName evidence="1">Phosphoribosyltransferase domain-containing protein</fullName>
    </recommendedName>
</protein>
<dbReference type="EMBL" id="BMRE01000022">
    <property type="protein sequence ID" value="GGU50354.1"/>
    <property type="molecule type" value="Genomic_DNA"/>
</dbReference>
<dbReference type="Gene3D" id="3.40.50.2020">
    <property type="match status" value="1"/>
</dbReference>
<reference evidence="3" key="1">
    <citation type="journal article" date="2019" name="Int. J. Syst. Evol. Microbiol.">
        <title>The Global Catalogue of Microorganisms (GCM) 10K type strain sequencing project: providing services to taxonomists for standard genome sequencing and annotation.</title>
        <authorList>
            <consortium name="The Broad Institute Genomics Platform"/>
            <consortium name="The Broad Institute Genome Sequencing Center for Infectious Disease"/>
            <person name="Wu L."/>
            <person name="Ma J."/>
        </authorList>
    </citation>
    <scope>NUCLEOTIDE SEQUENCE [LARGE SCALE GENOMIC DNA]</scope>
    <source>
        <strain evidence="3">JCM 3296</strain>
    </source>
</reference>
<evidence type="ECO:0000313" key="3">
    <source>
        <dbReference type="Proteomes" id="UP000649573"/>
    </source>
</evidence>
<dbReference type="CDD" id="cd06223">
    <property type="entry name" value="PRTases_typeI"/>
    <property type="match status" value="1"/>
</dbReference>
<dbReference type="InterPro" id="IPR029057">
    <property type="entry name" value="PRTase-like"/>
</dbReference>
<dbReference type="Pfam" id="PF00156">
    <property type="entry name" value="Pribosyltran"/>
    <property type="match status" value="1"/>
</dbReference>
<sequence length="181" mass="19050">MRFADRAEAGRLLAERLTHLRGQDVVVLGLARGGVPVAHEVARSLGAPLDVVVVHELGVPHRPELVMGAIGEGGVYVVDLPVLMTCRVTLMDLERAEARERAALGRRARRYREARTALPLAGRTAVVVDGGTVTGAVARTACRVARARGAGRVVFAAPVVAAGLLGVLHEEADDVVCLESS</sequence>
<feature type="domain" description="Phosphoribosyltransferase" evidence="1">
    <location>
        <begin position="8"/>
        <end position="178"/>
    </location>
</feature>
<accession>A0ABQ2UTF3</accession>
<proteinExistence type="predicted"/>
<organism evidence="2 3">
    <name type="scientific">Lentzea flava</name>
    <dbReference type="NCBI Taxonomy" id="103732"/>
    <lineage>
        <taxon>Bacteria</taxon>
        <taxon>Bacillati</taxon>
        <taxon>Actinomycetota</taxon>
        <taxon>Actinomycetes</taxon>
        <taxon>Pseudonocardiales</taxon>
        <taxon>Pseudonocardiaceae</taxon>
        <taxon>Lentzea</taxon>
    </lineage>
</organism>
<dbReference type="Gene3D" id="3.30.1310.20">
    <property type="entry name" value="PRTase-like"/>
    <property type="match status" value="1"/>
</dbReference>
<dbReference type="Proteomes" id="UP000649573">
    <property type="component" value="Unassembled WGS sequence"/>
</dbReference>
<keyword evidence="3" id="KW-1185">Reference proteome</keyword>
<dbReference type="RefSeq" id="WP_189256040.1">
    <property type="nucleotide sequence ID" value="NZ_BMRE01000022.1"/>
</dbReference>